<comment type="caution">
    <text evidence="9">The sequence shown here is derived from an EMBL/GenBank/DDBJ whole genome shotgun (WGS) entry which is preliminary data.</text>
</comment>
<keyword evidence="4 7" id="KW-0812">Transmembrane</keyword>
<accession>A0ABS4QLP8</accession>
<dbReference type="Pfam" id="PF02397">
    <property type="entry name" value="Bac_transf"/>
    <property type="match status" value="1"/>
</dbReference>
<dbReference type="NCBIfam" id="TIGR03025">
    <property type="entry name" value="EPS_sugtrans"/>
    <property type="match status" value="1"/>
</dbReference>
<keyword evidence="6 7" id="KW-0472">Membrane</keyword>
<dbReference type="PANTHER" id="PTHR30576">
    <property type="entry name" value="COLANIC BIOSYNTHESIS UDP-GLUCOSE LIPID CARRIER TRANSFERASE"/>
    <property type="match status" value="1"/>
</dbReference>
<gene>
    <name evidence="9" type="ORF">BJ987_005523</name>
</gene>
<dbReference type="Pfam" id="PF13727">
    <property type="entry name" value="CoA_binding_3"/>
    <property type="match status" value="1"/>
</dbReference>
<organism evidence="9 10">
    <name type="scientific">Nocardia goodfellowii</name>
    <dbReference type="NCBI Taxonomy" id="882446"/>
    <lineage>
        <taxon>Bacteria</taxon>
        <taxon>Bacillati</taxon>
        <taxon>Actinomycetota</taxon>
        <taxon>Actinomycetes</taxon>
        <taxon>Mycobacteriales</taxon>
        <taxon>Nocardiaceae</taxon>
        <taxon>Nocardia</taxon>
    </lineage>
</organism>
<evidence type="ECO:0000256" key="3">
    <source>
        <dbReference type="ARBA" id="ARBA00022679"/>
    </source>
</evidence>
<feature type="transmembrane region" description="Helical" evidence="7">
    <location>
        <begin position="312"/>
        <end position="337"/>
    </location>
</feature>
<dbReference type="PANTHER" id="PTHR30576:SF10">
    <property type="entry name" value="SLL5057 PROTEIN"/>
    <property type="match status" value="1"/>
</dbReference>
<name>A0ABS4QLP8_9NOCA</name>
<feature type="transmembrane region" description="Helical" evidence="7">
    <location>
        <begin position="136"/>
        <end position="155"/>
    </location>
</feature>
<proteinExistence type="inferred from homology"/>
<evidence type="ECO:0000256" key="5">
    <source>
        <dbReference type="ARBA" id="ARBA00022989"/>
    </source>
</evidence>
<evidence type="ECO:0000259" key="8">
    <source>
        <dbReference type="Pfam" id="PF02397"/>
    </source>
</evidence>
<dbReference type="InterPro" id="IPR003362">
    <property type="entry name" value="Bact_transf"/>
</dbReference>
<comment type="similarity">
    <text evidence="2">Belongs to the bacterial sugar transferase family.</text>
</comment>
<evidence type="ECO:0000313" key="10">
    <source>
        <dbReference type="Proteomes" id="UP001519325"/>
    </source>
</evidence>
<evidence type="ECO:0000256" key="4">
    <source>
        <dbReference type="ARBA" id="ARBA00022692"/>
    </source>
</evidence>
<keyword evidence="10" id="KW-1185">Reference proteome</keyword>
<protein>
    <submittedName>
        <fullName evidence="9">Exopolysaccharide biosynthesis polyprenyl glycosylphosphotransferase</fullName>
    </submittedName>
</protein>
<evidence type="ECO:0000313" key="9">
    <source>
        <dbReference type="EMBL" id="MBP2192622.1"/>
    </source>
</evidence>
<dbReference type="Proteomes" id="UP001519325">
    <property type="component" value="Unassembled WGS sequence"/>
</dbReference>
<comment type="subcellular location">
    <subcellularLocation>
        <location evidence="1">Membrane</location>
        <topology evidence="1">Multi-pass membrane protein</topology>
    </subcellularLocation>
</comment>
<keyword evidence="5 7" id="KW-1133">Transmembrane helix</keyword>
<dbReference type="InterPro" id="IPR017475">
    <property type="entry name" value="EPS_sugar_tfrase"/>
</dbReference>
<sequence length="504" mass="55104">MSFELTDNDDLELSRRSRVVPRSERERWQAEYVRRLGATDFAVIAAAVGLAQLIRFGRPAAEPLAWSMPYEVGYTVVSVLLALAWMVFLASGNTRSPQVVGSGTEEYRRLVSATLRLFGLIAIVSLIMHVEFARGYLAIALPLGLFGLMLSRLGWRVHARRRRRESGEYLASVLVVGSPEAAKAMAAAFSEDPASGYRVVGVCIPDGPASTTEYELAASGRNFSVVGDDRSVLQAVRHSRADTVAVTATDYLGPVELRRMAWELDPLGVELIVTPGVVDIAGTRLTNRLVAGMPMLHIAKPQYDRAKSTGKAVFDLCFAGGVLLAIAPALLVIASLVKLTSAGPVFYLSERIGRGGKPFQMIKFRSMYVGAEREAAALIEQHGGNPLTWKLKEDPRITPLGRVIRKFSLDELPQFLNVLRGDMSVVGPRPQVQREVDTYDAEIRRRLLVKPGITGLWQVSGRSDLSPADAIRLDLSYVENWSMVLDLLLIARTIGAVAKGEGAY</sequence>
<feature type="transmembrane region" description="Helical" evidence="7">
    <location>
        <begin position="74"/>
        <end position="92"/>
    </location>
</feature>
<reference evidence="9 10" key="1">
    <citation type="submission" date="2021-03" db="EMBL/GenBank/DDBJ databases">
        <title>Sequencing the genomes of 1000 actinobacteria strains.</title>
        <authorList>
            <person name="Klenk H.-P."/>
        </authorList>
    </citation>
    <scope>NUCLEOTIDE SEQUENCE [LARGE SCALE GENOMIC DNA]</scope>
    <source>
        <strain evidence="9 10">DSM 45516</strain>
    </source>
</reference>
<feature type="domain" description="Bacterial sugar transferase" evidence="8">
    <location>
        <begin position="311"/>
        <end position="498"/>
    </location>
</feature>
<keyword evidence="3" id="KW-0808">Transferase</keyword>
<evidence type="ECO:0000256" key="2">
    <source>
        <dbReference type="ARBA" id="ARBA00006464"/>
    </source>
</evidence>
<evidence type="ECO:0000256" key="1">
    <source>
        <dbReference type="ARBA" id="ARBA00004141"/>
    </source>
</evidence>
<feature type="transmembrane region" description="Helical" evidence="7">
    <location>
        <begin position="32"/>
        <end position="54"/>
    </location>
</feature>
<dbReference type="RefSeq" id="WP_209895615.1">
    <property type="nucleotide sequence ID" value="NZ_JAGGMR010000001.1"/>
</dbReference>
<evidence type="ECO:0000256" key="7">
    <source>
        <dbReference type="SAM" id="Phobius"/>
    </source>
</evidence>
<dbReference type="EMBL" id="JAGGMR010000001">
    <property type="protein sequence ID" value="MBP2192622.1"/>
    <property type="molecule type" value="Genomic_DNA"/>
</dbReference>
<evidence type="ECO:0000256" key="6">
    <source>
        <dbReference type="ARBA" id="ARBA00023136"/>
    </source>
</evidence>
<feature type="transmembrane region" description="Helical" evidence="7">
    <location>
        <begin position="113"/>
        <end position="130"/>
    </location>
</feature>